<reference evidence="2" key="1">
    <citation type="journal article" date="2012" name="Sci. Rep.">
        <title>Genomes of surface isolates of Alteromonas macleodii: the life of a widespread marine opportunistic copiotroph.</title>
        <authorList>
            <person name="Lopez-Perez M."/>
            <person name="Gonzaga A."/>
            <person name="Martin-Cuadrado A.B."/>
            <person name="Onyshchenko O."/>
            <person name="Ghavidel A."/>
            <person name="Ghai R."/>
            <person name="Rodriguez-Valera F."/>
        </authorList>
    </citation>
    <scope>NUCLEOTIDE SEQUENCE [LARGE SCALE GENOMIC DNA]</scope>
    <source>
        <strain evidence="2">English Channel 673</strain>
    </source>
</reference>
<dbReference type="EMBL" id="CP003844">
    <property type="protein sequence ID" value="AFT76146.1"/>
    <property type="molecule type" value="Genomic_DNA"/>
</dbReference>
<accession>A0AB33A338</accession>
<name>A0AB33A338_ALTME</name>
<protein>
    <submittedName>
        <fullName evidence="1">Uncharacterized protein</fullName>
    </submittedName>
</protein>
<dbReference type="KEGG" id="amg:AMEC673_17330"/>
<dbReference type="AlphaFoldDB" id="A0AB33A338"/>
<dbReference type="Proteomes" id="UP000006296">
    <property type="component" value="Chromosome"/>
</dbReference>
<proteinExistence type="predicted"/>
<organism evidence="1 2">
    <name type="scientific">Alteromonas macleodii (strain English Channel 673)</name>
    <dbReference type="NCBI Taxonomy" id="1004788"/>
    <lineage>
        <taxon>Bacteria</taxon>
        <taxon>Pseudomonadati</taxon>
        <taxon>Pseudomonadota</taxon>
        <taxon>Gammaproteobacteria</taxon>
        <taxon>Alteromonadales</taxon>
        <taxon>Alteromonadaceae</taxon>
        <taxon>Alteromonas/Salinimonas group</taxon>
        <taxon>Alteromonas</taxon>
    </lineage>
</organism>
<evidence type="ECO:0000313" key="2">
    <source>
        <dbReference type="Proteomes" id="UP000006296"/>
    </source>
</evidence>
<evidence type="ECO:0000313" key="1">
    <source>
        <dbReference type="EMBL" id="AFT76146.1"/>
    </source>
</evidence>
<gene>
    <name evidence="1" type="ordered locus">AMEC673_17330</name>
</gene>
<sequence>MHWAKSKPDIEFEKKRLYGAFLLLKIHASHKQGVPNSALPPLSYVRPVPSQFNKPCNSPF</sequence>